<evidence type="ECO:0000313" key="1">
    <source>
        <dbReference type="EMBL" id="HIU28670.1"/>
    </source>
</evidence>
<name>A0A9D1L920_9CLOT</name>
<gene>
    <name evidence="1" type="ORF">IAD50_00055</name>
</gene>
<dbReference type="AlphaFoldDB" id="A0A9D1L920"/>
<dbReference type="Pfam" id="PF14277">
    <property type="entry name" value="DUF4364"/>
    <property type="match status" value="1"/>
</dbReference>
<evidence type="ECO:0000313" key="2">
    <source>
        <dbReference type="Proteomes" id="UP000824089"/>
    </source>
</evidence>
<reference evidence="1" key="1">
    <citation type="submission" date="2020-10" db="EMBL/GenBank/DDBJ databases">
        <authorList>
            <person name="Gilroy R."/>
        </authorList>
    </citation>
    <scope>NUCLEOTIDE SEQUENCE</scope>
    <source>
        <strain evidence="1">CHK195-4489</strain>
    </source>
</reference>
<dbReference type="EMBL" id="DVMM01000001">
    <property type="protein sequence ID" value="HIU28670.1"/>
    <property type="molecule type" value="Genomic_DNA"/>
</dbReference>
<proteinExistence type="predicted"/>
<reference evidence="1" key="2">
    <citation type="journal article" date="2021" name="PeerJ">
        <title>Extensive microbial diversity within the chicken gut microbiome revealed by metagenomics and culture.</title>
        <authorList>
            <person name="Gilroy R."/>
            <person name="Ravi A."/>
            <person name="Getino M."/>
            <person name="Pursley I."/>
            <person name="Horton D.L."/>
            <person name="Alikhan N.F."/>
            <person name="Baker D."/>
            <person name="Gharbi K."/>
            <person name="Hall N."/>
            <person name="Watson M."/>
            <person name="Adriaenssens E.M."/>
            <person name="Foster-Nyarko E."/>
            <person name="Jarju S."/>
            <person name="Secka A."/>
            <person name="Antonio M."/>
            <person name="Oren A."/>
            <person name="Chaudhuri R.R."/>
            <person name="La Ragione R."/>
            <person name="Hildebrand F."/>
            <person name="Pallen M.J."/>
        </authorList>
    </citation>
    <scope>NUCLEOTIDE SEQUENCE</scope>
    <source>
        <strain evidence="1">CHK195-4489</strain>
    </source>
</reference>
<accession>A0A9D1L920</accession>
<dbReference type="Proteomes" id="UP000824089">
    <property type="component" value="Unassembled WGS sequence"/>
</dbReference>
<dbReference type="InterPro" id="IPR025374">
    <property type="entry name" value="DUF4364"/>
</dbReference>
<protein>
    <submittedName>
        <fullName evidence="1">DUF4364 family protein</fullName>
    </submittedName>
</protein>
<organism evidence="1 2">
    <name type="scientific">Candidatus Egerieisoma faecipullorum</name>
    <dbReference type="NCBI Taxonomy" id="2840963"/>
    <lineage>
        <taxon>Bacteria</taxon>
        <taxon>Bacillati</taxon>
        <taxon>Bacillota</taxon>
        <taxon>Clostridia</taxon>
        <taxon>Eubacteriales</taxon>
        <taxon>Clostridiaceae</taxon>
        <taxon>Clostridiaceae incertae sedis</taxon>
        <taxon>Candidatus Egerieisoma</taxon>
    </lineage>
</organism>
<sequence length="188" mass="21170">MFENSEQYTANKILILFILDRLGVKLSDHFLNAVLLGPGLVNYFSVQECREDLIAKGCVQRELDSAGTVLYSITEKGRERLGQMRYMLSGGLGARYEAYLEANRDSLEQGMHVNADCFEDAAGNVYVRCYVREGSNCIVDVKLPVANRSDGAAICETWRKNTSELYLQLVKTFYDGIKTNKKEKEKGT</sequence>
<comment type="caution">
    <text evidence="1">The sequence shown here is derived from an EMBL/GenBank/DDBJ whole genome shotgun (WGS) entry which is preliminary data.</text>
</comment>